<dbReference type="GO" id="GO:0016020">
    <property type="term" value="C:membrane"/>
    <property type="evidence" value="ECO:0007669"/>
    <property type="project" value="UniProtKB-SubCell"/>
</dbReference>
<feature type="transmembrane region" description="Helical" evidence="6">
    <location>
        <begin position="278"/>
        <end position="299"/>
    </location>
</feature>
<keyword evidence="5" id="KW-0675">Receptor</keyword>
<dbReference type="InParanoid" id="B7QLM8"/>
<dbReference type="PANTHER" id="PTHR21421">
    <property type="entry name" value="GUSTATORY RECEPTOR"/>
    <property type="match status" value="1"/>
</dbReference>
<evidence type="ECO:0000256" key="1">
    <source>
        <dbReference type="ARBA" id="ARBA00004141"/>
    </source>
</evidence>
<gene>
    <name evidence="7" type="ORF">IscW_ISCW014146</name>
</gene>
<name>B7QLM8_IXOSC</name>
<dbReference type="GO" id="GO:0051606">
    <property type="term" value="P:detection of stimulus"/>
    <property type="evidence" value="ECO:0007669"/>
    <property type="project" value="UniProtKB-ARBA"/>
</dbReference>
<evidence type="ECO:0000256" key="6">
    <source>
        <dbReference type="SAM" id="Phobius"/>
    </source>
</evidence>
<keyword evidence="9" id="KW-1185">Reference proteome</keyword>
<feature type="transmembrane region" description="Helical" evidence="6">
    <location>
        <begin position="389"/>
        <end position="408"/>
    </location>
</feature>
<feature type="transmembrane region" description="Helical" evidence="6">
    <location>
        <begin position="305"/>
        <end position="329"/>
    </location>
</feature>
<reference evidence="8" key="2">
    <citation type="submission" date="2020-05" db="UniProtKB">
        <authorList>
            <consortium name="EnsemblMetazoa"/>
        </authorList>
    </citation>
    <scope>IDENTIFICATION</scope>
    <source>
        <strain evidence="8">wikel</strain>
    </source>
</reference>
<evidence type="ECO:0000313" key="7">
    <source>
        <dbReference type="EMBL" id="EEC19750.1"/>
    </source>
</evidence>
<evidence type="ECO:0000313" key="8">
    <source>
        <dbReference type="EnsemblMetazoa" id="ISCW014146-PA"/>
    </source>
</evidence>
<feature type="transmembrane region" description="Helical" evidence="6">
    <location>
        <begin position="60"/>
        <end position="83"/>
    </location>
</feature>
<organism>
    <name type="scientific">Ixodes scapularis</name>
    <name type="common">Black-legged tick</name>
    <name type="synonym">Deer tick</name>
    <dbReference type="NCBI Taxonomy" id="6945"/>
    <lineage>
        <taxon>Eukaryota</taxon>
        <taxon>Metazoa</taxon>
        <taxon>Ecdysozoa</taxon>
        <taxon>Arthropoda</taxon>
        <taxon>Chelicerata</taxon>
        <taxon>Arachnida</taxon>
        <taxon>Acari</taxon>
        <taxon>Parasitiformes</taxon>
        <taxon>Ixodida</taxon>
        <taxon>Ixodoidea</taxon>
        <taxon>Ixodidae</taxon>
        <taxon>Ixodinae</taxon>
        <taxon>Ixodes</taxon>
    </lineage>
</organism>
<evidence type="ECO:0000256" key="4">
    <source>
        <dbReference type="ARBA" id="ARBA00023136"/>
    </source>
</evidence>
<keyword evidence="4 6" id="KW-0472">Membrane</keyword>
<dbReference type="Proteomes" id="UP000001555">
    <property type="component" value="Unassembled WGS sequence"/>
</dbReference>
<dbReference type="VEuPathDB" id="VectorBase:ISCW014146"/>
<dbReference type="EMBL" id="DS966800">
    <property type="protein sequence ID" value="EEC19750.1"/>
    <property type="molecule type" value="Genomic_DNA"/>
</dbReference>
<sequence>MKVSSSFFGQSSARSRWAVKRLVWTVERSRNAKNQDVAIDVQVSQLANVGPFRFALKKALLLPTLWLLLCYGLHLAATIGSAGSTLTSFAYLLAVGNLIRAFTSIVSIVHIITFRNDILNILTSIENIFHDSLSEFVSRTRRFSLNLCAFCFGSCLFHGTLICVSSLSGPWRDFYQARFYGVNCSRLPSAVRVIPILLDAPLLSITSSVTAMMACLFITVCYMLSLVTLHFSHTMNLMLSLSASGKLTPGRVKDALLRLFLTGDAVCKLNMTYGPIMFWWYVDLLRSFLFSIPALLVAVTTSKEFFHYSFVVVDLTRDVIVFLLMSLVASDMARHIEESVVHSLKVADSMDDVRSDVRLAVNVEMLVNAVQETKVQLSGREFFHVDRSLINRVLSIVATFAIIVFQFLS</sequence>
<dbReference type="HOGENOM" id="CLU_673167_0_0_1"/>
<keyword evidence="3 6" id="KW-1133">Transmembrane helix</keyword>
<feature type="transmembrane region" description="Helical" evidence="6">
    <location>
        <begin position="143"/>
        <end position="167"/>
    </location>
</feature>
<dbReference type="VEuPathDB" id="VectorBase:ISCI014146"/>
<feature type="transmembrane region" description="Helical" evidence="6">
    <location>
        <begin position="211"/>
        <end position="231"/>
    </location>
</feature>
<dbReference type="EnsemblMetazoa" id="ISCW014146-RA">
    <property type="protein sequence ID" value="ISCW014146-PA"/>
    <property type="gene ID" value="ISCW014146"/>
</dbReference>
<proteinExistence type="predicted"/>
<dbReference type="GO" id="GO:0038023">
    <property type="term" value="F:signaling receptor activity"/>
    <property type="evidence" value="ECO:0007669"/>
    <property type="project" value="UniProtKB-ARBA"/>
</dbReference>
<dbReference type="EMBL" id="ABJB010847532">
    <property type="status" value="NOT_ANNOTATED_CDS"/>
    <property type="molecule type" value="Genomic_DNA"/>
</dbReference>
<evidence type="ECO:0000256" key="2">
    <source>
        <dbReference type="ARBA" id="ARBA00022692"/>
    </source>
</evidence>
<dbReference type="PANTHER" id="PTHR21421:SF29">
    <property type="entry name" value="GUSTATORY RECEPTOR 5A FOR TREHALOSE-RELATED"/>
    <property type="match status" value="1"/>
</dbReference>
<evidence type="ECO:0000313" key="9">
    <source>
        <dbReference type="Proteomes" id="UP000001555"/>
    </source>
</evidence>
<dbReference type="PaxDb" id="6945-B7QLM8"/>
<accession>B7QLM8</accession>
<reference evidence="7 9" key="1">
    <citation type="submission" date="2008-03" db="EMBL/GenBank/DDBJ databases">
        <title>Annotation of Ixodes scapularis.</title>
        <authorList>
            <consortium name="Ixodes scapularis Genome Project Consortium"/>
            <person name="Caler E."/>
            <person name="Hannick L.I."/>
            <person name="Bidwell S."/>
            <person name="Joardar V."/>
            <person name="Thiagarajan M."/>
            <person name="Amedeo P."/>
            <person name="Galinsky K.J."/>
            <person name="Schobel S."/>
            <person name="Inman J."/>
            <person name="Hostetler J."/>
            <person name="Miller J."/>
            <person name="Hammond M."/>
            <person name="Megy K."/>
            <person name="Lawson D."/>
            <person name="Kodira C."/>
            <person name="Sutton G."/>
            <person name="Meyer J."/>
            <person name="Hill C.A."/>
            <person name="Birren B."/>
            <person name="Nene V."/>
            <person name="Collins F."/>
            <person name="Alarcon-Chaidez F."/>
            <person name="Wikel S."/>
            <person name="Strausberg R."/>
        </authorList>
    </citation>
    <scope>NUCLEOTIDE SEQUENCE [LARGE SCALE GENOMIC DNA]</scope>
    <source>
        <strain evidence="9">Wikel</strain>
        <strain evidence="7">Wikel colony</strain>
    </source>
</reference>
<keyword evidence="2 6" id="KW-0812">Transmembrane</keyword>
<dbReference type="AlphaFoldDB" id="B7QLM8"/>
<feature type="transmembrane region" description="Helical" evidence="6">
    <location>
        <begin position="89"/>
        <end position="112"/>
    </location>
</feature>
<evidence type="ECO:0000256" key="5">
    <source>
        <dbReference type="ARBA" id="ARBA00023170"/>
    </source>
</evidence>
<comment type="subcellular location">
    <subcellularLocation>
        <location evidence="1">Membrane</location>
        <topology evidence="1">Multi-pass membrane protein</topology>
    </subcellularLocation>
</comment>
<protein>
    <submittedName>
        <fullName evidence="7 8">Uncharacterized protein</fullName>
    </submittedName>
</protein>
<dbReference type="GO" id="GO:0007606">
    <property type="term" value="P:sensory perception of chemical stimulus"/>
    <property type="evidence" value="ECO:0000318"/>
    <property type="project" value="GO_Central"/>
</dbReference>
<evidence type="ECO:0000256" key="3">
    <source>
        <dbReference type="ARBA" id="ARBA00022989"/>
    </source>
</evidence>